<sequence length="77" mass="8436">MAKQSATDRARRLREGCCPIHGLSMPQVGNELKDGQHLYIVECPRKDCQVRASQVHPHGEAVLLPAYADLIGPTSVD</sequence>
<keyword evidence="2" id="KW-1185">Reference proteome</keyword>
<reference evidence="1 2" key="1">
    <citation type="submission" date="2021-08" db="EMBL/GenBank/DDBJ databases">
        <authorList>
            <person name="Peeters C."/>
        </authorList>
    </citation>
    <scope>NUCLEOTIDE SEQUENCE [LARGE SCALE GENOMIC DNA]</scope>
    <source>
        <strain evidence="1 2">LMG 23994</strain>
    </source>
</reference>
<name>A0ABM8WRC0_9BURK</name>
<dbReference type="Proteomes" id="UP000701702">
    <property type="component" value="Unassembled WGS sequence"/>
</dbReference>
<evidence type="ECO:0000313" key="2">
    <source>
        <dbReference type="Proteomes" id="UP000701702"/>
    </source>
</evidence>
<proteinExistence type="predicted"/>
<protein>
    <submittedName>
        <fullName evidence="1">Uncharacterized protein</fullName>
    </submittedName>
</protein>
<dbReference type="EMBL" id="CAJZAF010000007">
    <property type="protein sequence ID" value="CAG9169987.1"/>
    <property type="molecule type" value="Genomic_DNA"/>
</dbReference>
<gene>
    <name evidence="1" type="ORF">LMG23994_01763</name>
</gene>
<evidence type="ECO:0000313" key="1">
    <source>
        <dbReference type="EMBL" id="CAG9169987.1"/>
    </source>
</evidence>
<comment type="caution">
    <text evidence="1">The sequence shown here is derived from an EMBL/GenBank/DDBJ whole genome shotgun (WGS) entry which is preliminary data.</text>
</comment>
<accession>A0ABM8WRC0</accession>
<organism evidence="1 2">
    <name type="scientific">Cupriavidus pinatubonensis</name>
    <dbReference type="NCBI Taxonomy" id="248026"/>
    <lineage>
        <taxon>Bacteria</taxon>
        <taxon>Pseudomonadati</taxon>
        <taxon>Pseudomonadota</taxon>
        <taxon>Betaproteobacteria</taxon>
        <taxon>Burkholderiales</taxon>
        <taxon>Burkholderiaceae</taxon>
        <taxon>Cupriavidus</taxon>
    </lineage>
</organism>